<dbReference type="OrthoDB" id="3981113at2759"/>
<reference evidence="3" key="1">
    <citation type="submission" date="2016-05" db="EMBL/GenBank/DDBJ databases">
        <title>Comparative genomics of biotechnologically important yeasts.</title>
        <authorList>
            <consortium name="DOE Joint Genome Institute"/>
            <person name="Riley R."/>
            <person name="Haridas S."/>
            <person name="Wolfe K.H."/>
            <person name="Lopes M.R."/>
            <person name="Hittinger C.T."/>
            <person name="Goker M."/>
            <person name="Salamov A."/>
            <person name="Wisecaver J."/>
            <person name="Long T.M."/>
            <person name="Aerts A.L."/>
            <person name="Barry K."/>
            <person name="Choi C."/>
            <person name="Clum A."/>
            <person name="Coughlan A.Y."/>
            <person name="Deshpande S."/>
            <person name="Douglass A.P."/>
            <person name="Hanson S.J."/>
            <person name="Klenk H.-P."/>
            <person name="Labutti K."/>
            <person name="Lapidus A."/>
            <person name="Lindquist E."/>
            <person name="Lipzen A."/>
            <person name="Meier-Kolthoff J.P."/>
            <person name="Ohm R.A."/>
            <person name="Otillar R.P."/>
            <person name="Pangilinan J."/>
            <person name="Peng Y."/>
            <person name="Rokas A."/>
            <person name="Rosa C.A."/>
            <person name="Scheuner C."/>
            <person name="Sibirny A.A."/>
            <person name="Slot J.C."/>
            <person name="Stielow J.B."/>
            <person name="Sun H."/>
            <person name="Kurtzman C.P."/>
            <person name="Blackwell M."/>
            <person name="Grigoriev I.V."/>
            <person name="Jeffries T.W."/>
        </authorList>
    </citation>
    <scope>NUCLEOTIDE SEQUENCE [LARGE SCALE GENOMIC DNA]</scope>
    <source>
        <strain evidence="3">NRRL Y-2460</strain>
    </source>
</reference>
<sequence>MSSSPVVQEVVDNTDISTITSENFNEGSENATANSSSKSLQHFVSLNSTVAPSPLSLQFLNNSFSNNSSSSNNNNNNNSNNNNSNNNNNNNNSNNSNINITSSTAASIASSDLDYQNEWTNSSLTLPISRPLSRSSTTSGMSVTAFKDGIEGKRIHRNGIPNYPHNLILNMFDNTNNNSSNRLNGSLPRSIHSNYHDQSSTDITSSSFFEDDNSNPKSPSHYTNSSIETEMNNPPNIPSGPPVTLNEKMRLLKTGIVQKEQLGIIEGVPSVGPVVSGKSATTGINGSEVEDEDLDTEYTKFQKEAIAADRE</sequence>
<gene>
    <name evidence="2" type="ORF">PACTADRAFT_4747</name>
</gene>
<feature type="region of interest" description="Disordered" evidence="1">
    <location>
        <begin position="180"/>
        <end position="244"/>
    </location>
</feature>
<evidence type="ECO:0000313" key="3">
    <source>
        <dbReference type="Proteomes" id="UP000094236"/>
    </source>
</evidence>
<protein>
    <submittedName>
        <fullName evidence="2">Uncharacterized protein</fullName>
    </submittedName>
</protein>
<feature type="region of interest" description="Disordered" evidence="1">
    <location>
        <begin position="66"/>
        <end position="98"/>
    </location>
</feature>
<feature type="compositionally biased region" description="Polar residues" evidence="1">
    <location>
        <begin position="191"/>
        <end position="208"/>
    </location>
</feature>
<evidence type="ECO:0000313" key="2">
    <source>
        <dbReference type="EMBL" id="ODV93847.1"/>
    </source>
</evidence>
<name>A0A1E4TQ23_PACTA</name>
<dbReference type="Proteomes" id="UP000094236">
    <property type="component" value="Unassembled WGS sequence"/>
</dbReference>
<keyword evidence="3" id="KW-1185">Reference proteome</keyword>
<dbReference type="AlphaFoldDB" id="A0A1E4TQ23"/>
<feature type="compositionally biased region" description="Polar residues" evidence="1">
    <location>
        <begin position="215"/>
        <end position="234"/>
    </location>
</feature>
<organism evidence="2 3">
    <name type="scientific">Pachysolen tannophilus NRRL Y-2460</name>
    <dbReference type="NCBI Taxonomy" id="669874"/>
    <lineage>
        <taxon>Eukaryota</taxon>
        <taxon>Fungi</taxon>
        <taxon>Dikarya</taxon>
        <taxon>Ascomycota</taxon>
        <taxon>Saccharomycotina</taxon>
        <taxon>Pichiomycetes</taxon>
        <taxon>Pachysolenaceae</taxon>
        <taxon>Pachysolen</taxon>
    </lineage>
</organism>
<proteinExistence type="predicted"/>
<dbReference type="EMBL" id="KV454017">
    <property type="protein sequence ID" value="ODV93847.1"/>
    <property type="molecule type" value="Genomic_DNA"/>
</dbReference>
<evidence type="ECO:0000256" key="1">
    <source>
        <dbReference type="SAM" id="MobiDB-lite"/>
    </source>
</evidence>
<accession>A0A1E4TQ23</accession>